<keyword evidence="1" id="KW-0472">Membrane</keyword>
<dbReference type="InterPro" id="IPR006860">
    <property type="entry name" value="FecR"/>
</dbReference>
<dbReference type="PANTHER" id="PTHR30273:SF2">
    <property type="entry name" value="PROTEIN FECR"/>
    <property type="match status" value="1"/>
</dbReference>
<reference evidence="4 5" key="1">
    <citation type="submission" date="2019-05" db="EMBL/GenBank/DDBJ databases">
        <title>Panacibacter sp. strain 17mud1-8 Genome sequencing and assembly.</title>
        <authorList>
            <person name="Chhetri G."/>
        </authorList>
    </citation>
    <scope>NUCLEOTIDE SEQUENCE [LARGE SCALE GENOMIC DNA]</scope>
    <source>
        <strain evidence="4 5">17mud1-8</strain>
    </source>
</reference>
<dbReference type="AlphaFoldDB" id="A0A4U3LCV5"/>
<sequence length="350" mass="40147">MITKELFSRFLQGECTEEERRLVAGYLEEHPEALEQLMPEEEFRNTETEGELTPEVKERIVKKVSSKTFGAASMYQISKRWLVAASFILLVVLAWKFIIRDNSHSPAISKQAIHQDTVWKQFAAAATGLRVVLPDSSLIELSPNSTIQYNNLFQVNGKRMVYLSGEAYFKVAKDKTKPFIVYTGAITTTALGTSFTIHAYDNRNIISVFLHTGKVVVQSADSVNKKLVKDMYLLPGDELFYNKQTYVASVHSHNDKKRNLAKKNRAEKEMVYKPDWYKFNDQQLGEVLDQLSFYYQVNIDYNEADINNCYITAQFSNSDSLDAILHDIALLNHLTIDKKNDQYIIRKAKQ</sequence>
<feature type="domain" description="FecR protein" evidence="2">
    <location>
        <begin position="129"/>
        <end position="215"/>
    </location>
</feature>
<organism evidence="4 5">
    <name type="scientific">Ilyomonas limi</name>
    <dbReference type="NCBI Taxonomy" id="2575867"/>
    <lineage>
        <taxon>Bacteria</taxon>
        <taxon>Pseudomonadati</taxon>
        <taxon>Bacteroidota</taxon>
        <taxon>Chitinophagia</taxon>
        <taxon>Chitinophagales</taxon>
        <taxon>Chitinophagaceae</taxon>
        <taxon>Ilyomonas</taxon>
    </lineage>
</organism>
<keyword evidence="1" id="KW-1133">Transmembrane helix</keyword>
<evidence type="ECO:0000313" key="4">
    <source>
        <dbReference type="EMBL" id="TKK71737.1"/>
    </source>
</evidence>
<keyword evidence="1" id="KW-0812">Transmembrane</keyword>
<comment type="caution">
    <text evidence="4">The sequence shown here is derived from an EMBL/GenBank/DDBJ whole genome shotgun (WGS) entry which is preliminary data.</text>
</comment>
<name>A0A4U3LCV5_9BACT</name>
<evidence type="ECO:0000259" key="3">
    <source>
        <dbReference type="Pfam" id="PF16344"/>
    </source>
</evidence>
<dbReference type="InterPro" id="IPR032508">
    <property type="entry name" value="FecR_C"/>
</dbReference>
<dbReference type="PIRSF" id="PIRSF018266">
    <property type="entry name" value="FecR"/>
    <property type="match status" value="1"/>
</dbReference>
<dbReference type="OrthoDB" id="934696at2"/>
<dbReference type="Gene3D" id="3.55.50.30">
    <property type="match status" value="1"/>
</dbReference>
<dbReference type="Pfam" id="PF04773">
    <property type="entry name" value="FecR"/>
    <property type="match status" value="1"/>
</dbReference>
<dbReference type="RefSeq" id="WP_137259977.1">
    <property type="nucleotide sequence ID" value="NZ_SZQL01000001.1"/>
</dbReference>
<evidence type="ECO:0000313" key="5">
    <source>
        <dbReference type="Proteomes" id="UP000305848"/>
    </source>
</evidence>
<dbReference type="PANTHER" id="PTHR30273">
    <property type="entry name" value="PERIPLASMIC SIGNAL SENSOR AND SIGMA FACTOR ACTIVATOR FECR-RELATED"/>
    <property type="match status" value="1"/>
</dbReference>
<accession>A0A4U3LCV5</accession>
<dbReference type="GO" id="GO:0016989">
    <property type="term" value="F:sigma factor antagonist activity"/>
    <property type="evidence" value="ECO:0007669"/>
    <property type="project" value="TreeGrafter"/>
</dbReference>
<proteinExistence type="predicted"/>
<dbReference type="Pfam" id="PF16344">
    <property type="entry name" value="FecR_C"/>
    <property type="match status" value="1"/>
</dbReference>
<dbReference type="Proteomes" id="UP000305848">
    <property type="component" value="Unassembled WGS sequence"/>
</dbReference>
<evidence type="ECO:0000256" key="1">
    <source>
        <dbReference type="SAM" id="Phobius"/>
    </source>
</evidence>
<feature type="transmembrane region" description="Helical" evidence="1">
    <location>
        <begin position="81"/>
        <end position="99"/>
    </location>
</feature>
<dbReference type="Gene3D" id="2.60.120.1440">
    <property type="match status" value="1"/>
</dbReference>
<feature type="domain" description="Protein FecR C-terminal" evidence="3">
    <location>
        <begin position="277"/>
        <end position="345"/>
    </location>
</feature>
<gene>
    <name evidence="4" type="ORF">FC093_01565</name>
</gene>
<dbReference type="InterPro" id="IPR012373">
    <property type="entry name" value="Ferrdict_sens_TM"/>
</dbReference>
<dbReference type="EMBL" id="SZQL01000001">
    <property type="protein sequence ID" value="TKK71737.1"/>
    <property type="molecule type" value="Genomic_DNA"/>
</dbReference>
<keyword evidence="5" id="KW-1185">Reference proteome</keyword>
<evidence type="ECO:0000259" key="2">
    <source>
        <dbReference type="Pfam" id="PF04773"/>
    </source>
</evidence>
<protein>
    <submittedName>
        <fullName evidence="4">DUF4974 domain-containing protein</fullName>
    </submittedName>
</protein>